<proteinExistence type="predicted"/>
<reference evidence="1 2" key="1">
    <citation type="submission" date="2023-04" db="EMBL/GenBank/DDBJ databases">
        <title>Klugiella caeni sp. nov. isolated from the sludge of biochemical tank.</title>
        <authorList>
            <person name="Geng K."/>
        </authorList>
    </citation>
    <scope>NUCLEOTIDE SEQUENCE [LARGE SCALE GENOMIC DNA]</scope>
    <source>
        <strain evidence="1 2">YN-L-19</strain>
    </source>
</reference>
<protein>
    <recommendedName>
        <fullName evidence="3">Transcriptional regulator with AbiEi antitoxin domain of type IV toxin-antitoxin system</fullName>
    </recommendedName>
</protein>
<evidence type="ECO:0000313" key="1">
    <source>
        <dbReference type="EMBL" id="MDI2098053.1"/>
    </source>
</evidence>
<comment type="caution">
    <text evidence="1">The sequence shown here is derived from an EMBL/GenBank/DDBJ whole genome shotgun (WGS) entry which is preliminary data.</text>
</comment>
<organism evidence="1 2">
    <name type="scientific">Ruicaihuangia caeni</name>
    <dbReference type="NCBI Taxonomy" id="3042517"/>
    <lineage>
        <taxon>Bacteria</taxon>
        <taxon>Bacillati</taxon>
        <taxon>Actinomycetota</taxon>
        <taxon>Actinomycetes</taxon>
        <taxon>Micrococcales</taxon>
        <taxon>Microbacteriaceae</taxon>
        <taxon>Ruicaihuangia</taxon>
    </lineage>
</organism>
<gene>
    <name evidence="1" type="ORF">QF206_03625</name>
</gene>
<dbReference type="EMBL" id="JASATX010000001">
    <property type="protein sequence ID" value="MDI2098053.1"/>
    <property type="molecule type" value="Genomic_DNA"/>
</dbReference>
<accession>A0AAW6T6S0</accession>
<evidence type="ECO:0008006" key="3">
    <source>
        <dbReference type="Google" id="ProtNLM"/>
    </source>
</evidence>
<evidence type="ECO:0000313" key="2">
    <source>
        <dbReference type="Proteomes" id="UP001321506"/>
    </source>
</evidence>
<keyword evidence="2" id="KW-1185">Reference proteome</keyword>
<dbReference type="Proteomes" id="UP001321506">
    <property type="component" value="Unassembled WGS sequence"/>
</dbReference>
<name>A0AAW6T6S0_9MICO</name>
<sequence length="174" mass="19295">MPLAELSAMSLDGELYPLAEAYASIAEPDTPALRALALHGILGNERIIADRWSAAWVWGALPRPPRVHTFCTRSEARVQHELRLDVAIREVVIDDGEIVPFGRARATSPLRTVLDLARSQEAYSESHYRGVLARLMHEAGLGLEACLAALDSRPLPFTRLARERLRRAQPAVTR</sequence>
<dbReference type="AlphaFoldDB" id="A0AAW6T6S0"/>